<feature type="domain" description="Flagellar hook protein FlgE/F/G-like D1" evidence="9">
    <location>
        <begin position="97"/>
        <end position="162"/>
    </location>
</feature>
<dbReference type="PANTHER" id="PTHR30435">
    <property type="entry name" value="FLAGELLAR PROTEIN"/>
    <property type="match status" value="1"/>
</dbReference>
<feature type="domain" description="Flagellar basal-body/hook protein C-terminal" evidence="7">
    <location>
        <begin position="512"/>
        <end position="557"/>
    </location>
</feature>
<name>A0AAE3NWB7_9BACT</name>
<sequence length="559" mass="58917">MALLTSLFAGVSGLRNHQTMMDVIGNNISNVNTIGFKGSRVTFSDAFNQFVKAGTNPTEVTGGTNSYQVGLGMKVNSIDRNWNQGTFERTGITTDLALQGQGMFVLKNNGQKFFSRAGAFVFDAGGKLVSPQNGAVVQGKVANSDGVIPPGNNLEDIVIDTNLKLPAVSTTLIKWGGNLKSNSDLTRTLQVVQRGNINSSALAVGDKTADYTVTVYNEYGEAFRFVTNWEKTAANVYTLNWSLKDADGNDLPTPVNGSITGLTFADDGTGNYVLDAASKAKFDGVNNRVNVASSNIDFTFDSTIVTQNSSTTTLSASADNNKIPNIVSGSVTIYDSLGTAHQATLKMTKIDDNIWTWTVSVPGTSTADGKTATAIGTIEFNADGTLDPAKISPNNPTFSFSPKGGAAPVNISLDFGSGFGGVTQTSASSVISALSQDGSPSASLTNLNIDQYGNIVGIFSNGSSKNLAQIMVATFNNLNGLISVGDNMYLAYANSGEPRIGSLGEDTNTTVQSGALEQSNVDLSEEFTRMIVSQRGFQANARVITTADNLLQEITNLIR</sequence>
<evidence type="ECO:0000313" key="11">
    <source>
        <dbReference type="Proteomes" id="UP001221302"/>
    </source>
</evidence>
<evidence type="ECO:0000313" key="10">
    <source>
        <dbReference type="EMBL" id="MDF1611256.1"/>
    </source>
</evidence>
<comment type="similarity">
    <text evidence="2 5">Belongs to the flagella basal body rod proteins family.</text>
</comment>
<evidence type="ECO:0000259" key="7">
    <source>
        <dbReference type="Pfam" id="PF06429"/>
    </source>
</evidence>
<dbReference type="PRINTS" id="PR01005">
    <property type="entry name" value="FLGHOOKAP1"/>
</dbReference>
<dbReference type="Pfam" id="PF07559">
    <property type="entry name" value="FlgE_D2"/>
    <property type="match status" value="1"/>
</dbReference>
<dbReference type="NCBIfam" id="TIGR03506">
    <property type="entry name" value="FlgEFG_subfam"/>
    <property type="match status" value="2"/>
</dbReference>
<accession>A0AAE3NWB7</accession>
<dbReference type="GO" id="GO:0071978">
    <property type="term" value="P:bacterial-type flagellum-dependent swarming motility"/>
    <property type="evidence" value="ECO:0007669"/>
    <property type="project" value="TreeGrafter"/>
</dbReference>
<keyword evidence="10" id="KW-0969">Cilium</keyword>
<evidence type="ECO:0000256" key="4">
    <source>
        <dbReference type="ARBA" id="ARBA00023143"/>
    </source>
</evidence>
<evidence type="ECO:0000259" key="8">
    <source>
        <dbReference type="Pfam" id="PF07559"/>
    </source>
</evidence>
<dbReference type="GO" id="GO:0005829">
    <property type="term" value="C:cytosol"/>
    <property type="evidence" value="ECO:0007669"/>
    <property type="project" value="TreeGrafter"/>
</dbReference>
<reference evidence="10" key="1">
    <citation type="submission" date="2023-03" db="EMBL/GenBank/DDBJ databases">
        <title>Stygiobacter electus gen. nov., sp. nov., facultatively anaerobic thermotolerant bacterium of the class Ignavibacteria from a well of Yessentuki mineral water deposit.</title>
        <authorList>
            <person name="Podosokorskaya O.A."/>
            <person name="Elcheninov A.G."/>
            <person name="Petrova N.F."/>
            <person name="Zavarzina D.G."/>
            <person name="Kublanov I.V."/>
            <person name="Merkel A.Y."/>
        </authorList>
    </citation>
    <scope>NUCLEOTIDE SEQUENCE</scope>
    <source>
        <strain evidence="10">09-Me</strain>
    </source>
</reference>
<dbReference type="Proteomes" id="UP001221302">
    <property type="component" value="Unassembled WGS sequence"/>
</dbReference>
<comment type="subcellular location">
    <subcellularLocation>
        <location evidence="1 5">Bacterial flagellum basal body</location>
    </subcellularLocation>
</comment>
<dbReference type="InterPro" id="IPR020013">
    <property type="entry name" value="Flagellar_FlgE/F/G"/>
</dbReference>
<keyword evidence="4 5" id="KW-0975">Bacterial flagellum</keyword>
<keyword evidence="10" id="KW-0282">Flagellum</keyword>
<dbReference type="InterPro" id="IPR002371">
    <property type="entry name" value="FlgK"/>
</dbReference>
<dbReference type="Gene3D" id="2.60.98.20">
    <property type="entry name" value="Flagellar hook protein FlgE"/>
    <property type="match status" value="1"/>
</dbReference>
<dbReference type="GO" id="GO:0009424">
    <property type="term" value="C:bacterial-type flagellum hook"/>
    <property type="evidence" value="ECO:0007669"/>
    <property type="project" value="InterPro"/>
</dbReference>
<dbReference type="InterPro" id="IPR037058">
    <property type="entry name" value="Falgellar_hook_FlgE_sf"/>
</dbReference>
<evidence type="ECO:0000256" key="1">
    <source>
        <dbReference type="ARBA" id="ARBA00004117"/>
    </source>
</evidence>
<feature type="domain" description="Flagellar basal body rod protein N-terminal" evidence="6">
    <location>
        <begin position="10"/>
        <end position="37"/>
    </location>
</feature>
<evidence type="ECO:0000256" key="3">
    <source>
        <dbReference type="ARBA" id="ARBA00019015"/>
    </source>
</evidence>
<dbReference type="InterPro" id="IPR011491">
    <property type="entry name" value="FlgE_D2"/>
</dbReference>
<dbReference type="PANTHER" id="PTHR30435:SF1">
    <property type="entry name" value="FLAGELLAR HOOK PROTEIN FLGE"/>
    <property type="match status" value="1"/>
</dbReference>
<dbReference type="InterPro" id="IPR001444">
    <property type="entry name" value="Flag_bb_rod_N"/>
</dbReference>
<dbReference type="Pfam" id="PF22692">
    <property type="entry name" value="LlgE_F_G_D1"/>
    <property type="match status" value="1"/>
</dbReference>
<dbReference type="GO" id="GO:0044780">
    <property type="term" value="P:bacterial-type flagellum assembly"/>
    <property type="evidence" value="ECO:0007669"/>
    <property type="project" value="InterPro"/>
</dbReference>
<dbReference type="SUPFAM" id="SSF117143">
    <property type="entry name" value="Flagellar hook protein flgE"/>
    <property type="match status" value="2"/>
</dbReference>
<comment type="caution">
    <text evidence="10">The sequence shown here is derived from an EMBL/GenBank/DDBJ whole genome shotgun (WGS) entry which is preliminary data.</text>
</comment>
<keyword evidence="10" id="KW-0966">Cell projection</keyword>
<dbReference type="GO" id="GO:0009425">
    <property type="term" value="C:bacterial-type flagellum basal body"/>
    <property type="evidence" value="ECO:0007669"/>
    <property type="project" value="UniProtKB-SubCell"/>
</dbReference>
<protein>
    <recommendedName>
        <fullName evidence="3 5">Flagellar hook protein FlgE</fullName>
    </recommendedName>
</protein>
<dbReference type="AlphaFoldDB" id="A0AAE3NWB7"/>
<organism evidence="10 11">
    <name type="scientific">Stygiobacter electus</name>
    <dbReference type="NCBI Taxonomy" id="3032292"/>
    <lineage>
        <taxon>Bacteria</taxon>
        <taxon>Pseudomonadati</taxon>
        <taxon>Ignavibacteriota</taxon>
        <taxon>Ignavibacteria</taxon>
        <taxon>Ignavibacteriales</taxon>
        <taxon>Melioribacteraceae</taxon>
        <taxon>Stygiobacter</taxon>
    </lineage>
</organism>
<evidence type="ECO:0000256" key="2">
    <source>
        <dbReference type="ARBA" id="ARBA00009677"/>
    </source>
</evidence>
<dbReference type="EMBL" id="JARGDL010000003">
    <property type="protein sequence ID" value="MDF1611256.1"/>
    <property type="molecule type" value="Genomic_DNA"/>
</dbReference>
<evidence type="ECO:0000259" key="6">
    <source>
        <dbReference type="Pfam" id="PF00460"/>
    </source>
</evidence>
<keyword evidence="11" id="KW-1185">Reference proteome</keyword>
<evidence type="ECO:0000256" key="5">
    <source>
        <dbReference type="RuleBase" id="RU362116"/>
    </source>
</evidence>
<comment type="function">
    <text evidence="5">A flexible structure which links the flagellar filament to the drive apparatus in the basal body.</text>
</comment>
<dbReference type="Pfam" id="PF06429">
    <property type="entry name" value="Flg_bbr_C"/>
    <property type="match status" value="1"/>
</dbReference>
<dbReference type="GO" id="GO:0005198">
    <property type="term" value="F:structural molecule activity"/>
    <property type="evidence" value="ECO:0007669"/>
    <property type="project" value="InterPro"/>
</dbReference>
<proteinExistence type="inferred from homology"/>
<dbReference type="InterPro" id="IPR053967">
    <property type="entry name" value="LlgE_F_G-like_D1"/>
</dbReference>
<evidence type="ECO:0000259" key="9">
    <source>
        <dbReference type="Pfam" id="PF22692"/>
    </source>
</evidence>
<dbReference type="RefSeq" id="WP_321535022.1">
    <property type="nucleotide sequence ID" value="NZ_JARGDL010000003.1"/>
</dbReference>
<feature type="domain" description="Flagellar hook protein FlgE D2" evidence="8">
    <location>
        <begin position="328"/>
        <end position="438"/>
    </location>
</feature>
<gene>
    <name evidence="10" type="ORF">P0M35_03775</name>
</gene>
<dbReference type="InterPro" id="IPR010930">
    <property type="entry name" value="Flg_bb/hook_C_dom"/>
</dbReference>
<dbReference type="InterPro" id="IPR037925">
    <property type="entry name" value="FlgE/F/G-like"/>
</dbReference>
<dbReference type="Pfam" id="PF00460">
    <property type="entry name" value="Flg_bb_rod"/>
    <property type="match status" value="1"/>
</dbReference>